<dbReference type="OMA" id="CWKMMFT"/>
<evidence type="ECO:0000313" key="15">
    <source>
        <dbReference type="EMBL" id="KMZ67636.1"/>
    </source>
</evidence>
<dbReference type="OrthoDB" id="676979at2759"/>
<dbReference type="InterPro" id="IPR001245">
    <property type="entry name" value="Ser-Thr/Tyr_kinase_cat_dom"/>
</dbReference>
<dbReference type="InterPro" id="IPR032675">
    <property type="entry name" value="LRR_dom_sf"/>
</dbReference>
<dbReference type="Gene3D" id="1.10.510.10">
    <property type="entry name" value="Transferase(Phosphotransferase) domain 1"/>
    <property type="match status" value="1"/>
</dbReference>
<dbReference type="Gene3D" id="3.30.200.20">
    <property type="entry name" value="Phosphorylase Kinase, domain 1"/>
    <property type="match status" value="1"/>
</dbReference>
<feature type="chain" id="PRO_5005527874" evidence="13">
    <location>
        <begin position="26"/>
        <end position="626"/>
    </location>
</feature>
<evidence type="ECO:0000259" key="14">
    <source>
        <dbReference type="PROSITE" id="PS50011"/>
    </source>
</evidence>
<evidence type="ECO:0000256" key="8">
    <source>
        <dbReference type="ARBA" id="ARBA00023136"/>
    </source>
</evidence>
<dbReference type="Pfam" id="PF00560">
    <property type="entry name" value="LRR_1"/>
    <property type="match status" value="2"/>
</dbReference>
<comment type="subcellular location">
    <subcellularLocation>
        <location evidence="11">Endomembrane system</location>
        <topology evidence="11">Single-pass type I membrane protein</topology>
    </subcellularLocation>
</comment>
<dbReference type="PROSITE" id="PS50011">
    <property type="entry name" value="PROTEIN_KINASE_DOM"/>
    <property type="match status" value="1"/>
</dbReference>
<dbReference type="PANTHER" id="PTHR46084">
    <property type="entry name" value="PROTEIN MALE DISCOVERER 2"/>
    <property type="match status" value="1"/>
</dbReference>
<dbReference type="Gene3D" id="3.80.10.10">
    <property type="entry name" value="Ribonuclease Inhibitor"/>
    <property type="match status" value="2"/>
</dbReference>
<keyword evidence="2 12" id="KW-0812">Transmembrane</keyword>
<proteinExistence type="predicted"/>
<evidence type="ECO:0000256" key="3">
    <source>
        <dbReference type="ARBA" id="ARBA00022729"/>
    </source>
</evidence>
<keyword evidence="15" id="KW-0418">Kinase</keyword>
<keyword evidence="6" id="KW-0067">ATP-binding</keyword>
<accession>A0A0K9PFD0</accession>
<dbReference type="InterPro" id="IPR001611">
    <property type="entry name" value="Leu-rich_rpt"/>
</dbReference>
<dbReference type="InterPro" id="IPR013210">
    <property type="entry name" value="LRR_N_plant-typ"/>
</dbReference>
<dbReference type="Pfam" id="PF07714">
    <property type="entry name" value="PK_Tyr_Ser-Thr"/>
    <property type="match status" value="1"/>
</dbReference>
<evidence type="ECO:0000256" key="7">
    <source>
        <dbReference type="ARBA" id="ARBA00022989"/>
    </source>
</evidence>
<keyword evidence="9 15" id="KW-0675">Receptor</keyword>
<evidence type="ECO:0000256" key="1">
    <source>
        <dbReference type="ARBA" id="ARBA00022614"/>
    </source>
</evidence>
<feature type="transmembrane region" description="Helical" evidence="12">
    <location>
        <begin position="274"/>
        <end position="298"/>
    </location>
</feature>
<evidence type="ECO:0000256" key="13">
    <source>
        <dbReference type="SAM" id="SignalP"/>
    </source>
</evidence>
<dbReference type="PANTHER" id="PTHR46084:SF19">
    <property type="entry name" value="PROTEIN KINASE DOMAIN-CONTAINING PROTEIN"/>
    <property type="match status" value="1"/>
</dbReference>
<dbReference type="InterPro" id="IPR000719">
    <property type="entry name" value="Prot_kinase_dom"/>
</dbReference>
<comment type="caution">
    <text evidence="15">The sequence shown here is derived from an EMBL/GenBank/DDBJ whole genome shotgun (WGS) entry which is preliminary data.</text>
</comment>
<evidence type="ECO:0000256" key="10">
    <source>
        <dbReference type="ARBA" id="ARBA00023180"/>
    </source>
</evidence>
<evidence type="ECO:0000256" key="5">
    <source>
        <dbReference type="ARBA" id="ARBA00022741"/>
    </source>
</evidence>
<evidence type="ECO:0000256" key="2">
    <source>
        <dbReference type="ARBA" id="ARBA00022692"/>
    </source>
</evidence>
<sequence>MKSASMLLLLSAIAWTALFLLPTQCSLLEECQVLRDFKKGIFEDPLYTLSDWNQSDVDPCSWNGVLCSGAQDRVLSLDLANSSLRGFITPDIGSLRFLQKLILSNNLLFGSIPKEIGMLVNLTVLDLSSNKLSGPIPSEIGGLTSISKINFHSNGLTGKLPAELGNLINLVELRVDRNKLKGPIPGTTAKHISNKLHQQATGFCQLENLQVGDFSNNFFSGKIPPCMGNSSRYNLHGNCFTNKNIKMQRTPKTCGVTHTGNRLKKNHKQKQSKYFRILEIVTGVVLVIFLASVAFTIIKWCTPKSPVLISWRKNSSKSKDLPVISVDSEMLKHVLKLSRGELEVACEDFSNIIGSSSYSVVYKGTMEGGPEIAVISLCVSMDQWTDQLEFYFQTEIVNLARLVHENTPKLLGYCNQSDPFTKMLVFEYASNGTLYEHLHYSEGCQLSWCRRMKIGIGIARGLRYMHNEVEPPFSLSELHSSAVYLTEDFTPNLVDFESWKAVLSKAENSRYMGVQGNTFAFGTLLLEIISGRPPFCKDQGCLVDWAKQYLENPDMMCKLVDPELKYFNKDDLRVICSVVSLSVQNEPTKRPSMQILAAMLENRIDVSSNTTLKESPLAWAELALLT</sequence>
<dbReference type="FunFam" id="3.30.200.20:FF:000489">
    <property type="entry name" value="Inactive receptor-like serine/threonine-protein kinase"/>
    <property type="match status" value="1"/>
</dbReference>
<dbReference type="GO" id="GO:0004672">
    <property type="term" value="F:protein kinase activity"/>
    <property type="evidence" value="ECO:0007669"/>
    <property type="project" value="InterPro"/>
</dbReference>
<name>A0A0K9PFD0_ZOSMR</name>
<keyword evidence="8 12" id="KW-0472">Membrane</keyword>
<dbReference type="GO" id="GO:0005524">
    <property type="term" value="F:ATP binding"/>
    <property type="evidence" value="ECO:0007669"/>
    <property type="project" value="UniProtKB-KW"/>
</dbReference>
<evidence type="ECO:0000256" key="9">
    <source>
        <dbReference type="ARBA" id="ARBA00023170"/>
    </source>
</evidence>
<dbReference type="SUPFAM" id="SSF56112">
    <property type="entry name" value="Protein kinase-like (PK-like)"/>
    <property type="match status" value="1"/>
</dbReference>
<dbReference type="InterPro" id="IPR011009">
    <property type="entry name" value="Kinase-like_dom_sf"/>
</dbReference>
<keyword evidence="16" id="KW-1185">Reference proteome</keyword>
<dbReference type="AlphaFoldDB" id="A0A0K9PFD0"/>
<evidence type="ECO:0000256" key="11">
    <source>
        <dbReference type="ARBA" id="ARBA00046288"/>
    </source>
</evidence>
<keyword evidence="15" id="KW-0808">Transferase</keyword>
<keyword evidence="7 12" id="KW-1133">Transmembrane helix</keyword>
<organism evidence="15 16">
    <name type="scientific">Zostera marina</name>
    <name type="common">Eelgrass</name>
    <dbReference type="NCBI Taxonomy" id="29655"/>
    <lineage>
        <taxon>Eukaryota</taxon>
        <taxon>Viridiplantae</taxon>
        <taxon>Streptophyta</taxon>
        <taxon>Embryophyta</taxon>
        <taxon>Tracheophyta</taxon>
        <taxon>Spermatophyta</taxon>
        <taxon>Magnoliopsida</taxon>
        <taxon>Liliopsida</taxon>
        <taxon>Zosteraceae</taxon>
        <taxon>Zostera</taxon>
    </lineage>
</organism>
<protein>
    <submittedName>
        <fullName evidence="15">LRR receptor-like serine/threonine-protein kinase</fullName>
    </submittedName>
</protein>
<dbReference type="FunFam" id="3.80.10.10:FF:000101">
    <property type="entry name" value="LRR receptor-like serine/threonine-protein kinase ERECTA"/>
    <property type="match status" value="1"/>
</dbReference>
<dbReference type="Proteomes" id="UP000036987">
    <property type="component" value="Unassembled WGS sequence"/>
</dbReference>
<keyword evidence="10" id="KW-0325">Glycoprotein</keyword>
<gene>
    <name evidence="15" type="ORF">ZOSMA_25G00210</name>
</gene>
<keyword evidence="4" id="KW-0677">Repeat</keyword>
<dbReference type="Pfam" id="PF08263">
    <property type="entry name" value="LRRNT_2"/>
    <property type="match status" value="1"/>
</dbReference>
<evidence type="ECO:0000256" key="12">
    <source>
        <dbReference type="SAM" id="Phobius"/>
    </source>
</evidence>
<dbReference type="GO" id="GO:0012505">
    <property type="term" value="C:endomembrane system"/>
    <property type="evidence" value="ECO:0007669"/>
    <property type="project" value="UniProtKB-SubCell"/>
</dbReference>
<keyword evidence="1" id="KW-0433">Leucine-rich repeat</keyword>
<evidence type="ECO:0000256" key="6">
    <source>
        <dbReference type="ARBA" id="ARBA00022840"/>
    </source>
</evidence>
<dbReference type="SUPFAM" id="SSF52058">
    <property type="entry name" value="L domain-like"/>
    <property type="match status" value="1"/>
</dbReference>
<feature type="signal peptide" evidence="13">
    <location>
        <begin position="1"/>
        <end position="25"/>
    </location>
</feature>
<reference evidence="16" key="1">
    <citation type="journal article" date="2016" name="Nature">
        <title>The genome of the seagrass Zostera marina reveals angiosperm adaptation to the sea.</title>
        <authorList>
            <person name="Olsen J.L."/>
            <person name="Rouze P."/>
            <person name="Verhelst B."/>
            <person name="Lin Y.-C."/>
            <person name="Bayer T."/>
            <person name="Collen J."/>
            <person name="Dattolo E."/>
            <person name="De Paoli E."/>
            <person name="Dittami S."/>
            <person name="Maumus F."/>
            <person name="Michel G."/>
            <person name="Kersting A."/>
            <person name="Lauritano C."/>
            <person name="Lohaus R."/>
            <person name="Toepel M."/>
            <person name="Tonon T."/>
            <person name="Vanneste K."/>
            <person name="Amirebrahimi M."/>
            <person name="Brakel J."/>
            <person name="Bostroem C."/>
            <person name="Chovatia M."/>
            <person name="Grimwood J."/>
            <person name="Jenkins J.W."/>
            <person name="Jueterbock A."/>
            <person name="Mraz A."/>
            <person name="Stam W.T."/>
            <person name="Tice H."/>
            <person name="Bornberg-Bauer E."/>
            <person name="Green P.J."/>
            <person name="Pearson G.A."/>
            <person name="Procaccini G."/>
            <person name="Duarte C.M."/>
            <person name="Schmutz J."/>
            <person name="Reusch T.B.H."/>
            <person name="Van de Peer Y."/>
        </authorList>
    </citation>
    <scope>NUCLEOTIDE SEQUENCE [LARGE SCALE GENOMIC DNA]</scope>
    <source>
        <strain evidence="16">cv. Finnish</strain>
    </source>
</reference>
<dbReference type="EMBL" id="LFYR01000889">
    <property type="protein sequence ID" value="KMZ67636.1"/>
    <property type="molecule type" value="Genomic_DNA"/>
</dbReference>
<feature type="domain" description="Protein kinase" evidence="14">
    <location>
        <begin position="347"/>
        <end position="604"/>
    </location>
</feature>
<evidence type="ECO:0000313" key="16">
    <source>
        <dbReference type="Proteomes" id="UP000036987"/>
    </source>
</evidence>
<dbReference type="STRING" id="29655.A0A0K9PFD0"/>
<evidence type="ECO:0000256" key="4">
    <source>
        <dbReference type="ARBA" id="ARBA00022737"/>
    </source>
</evidence>
<keyword evidence="5" id="KW-0547">Nucleotide-binding</keyword>
<keyword evidence="3 13" id="KW-0732">Signal</keyword>